<evidence type="ECO:0000313" key="3">
    <source>
        <dbReference type="WBParaSite" id="HPLM_0001547901-mRNA-1"/>
    </source>
</evidence>
<reference evidence="1 2" key="2">
    <citation type="submission" date="2018-11" db="EMBL/GenBank/DDBJ databases">
        <authorList>
            <consortium name="Pathogen Informatics"/>
        </authorList>
    </citation>
    <scope>NUCLEOTIDE SEQUENCE [LARGE SCALE GENOMIC DNA]</scope>
    <source>
        <strain evidence="1 2">MHpl1</strain>
    </source>
</reference>
<organism evidence="3">
    <name type="scientific">Haemonchus placei</name>
    <name type="common">Barber's pole worm</name>
    <dbReference type="NCBI Taxonomy" id="6290"/>
    <lineage>
        <taxon>Eukaryota</taxon>
        <taxon>Metazoa</taxon>
        <taxon>Ecdysozoa</taxon>
        <taxon>Nematoda</taxon>
        <taxon>Chromadorea</taxon>
        <taxon>Rhabditida</taxon>
        <taxon>Rhabditina</taxon>
        <taxon>Rhabditomorpha</taxon>
        <taxon>Strongyloidea</taxon>
        <taxon>Trichostrongylidae</taxon>
        <taxon>Haemonchus</taxon>
    </lineage>
</organism>
<accession>A0A0N4WUX9</accession>
<evidence type="ECO:0000313" key="2">
    <source>
        <dbReference type="Proteomes" id="UP000268014"/>
    </source>
</evidence>
<keyword evidence="2" id="KW-1185">Reference proteome</keyword>
<dbReference type="EMBL" id="UZAF01018993">
    <property type="protein sequence ID" value="VDO56720.1"/>
    <property type="molecule type" value="Genomic_DNA"/>
</dbReference>
<evidence type="ECO:0000313" key="1">
    <source>
        <dbReference type="EMBL" id="VDO56720.1"/>
    </source>
</evidence>
<gene>
    <name evidence="1" type="ORF">HPLM_LOCUS15471</name>
</gene>
<sequence>MVFGERPNGEQHLHSTVHTIELENESEPWETHWKVQTQAIEQEYSGPKDEESAHINEQVLKKFTSAIEKCDIGYVVRLPFKETHEYLADNRAPVLRRLRSVLRK</sequence>
<dbReference type="Proteomes" id="UP000268014">
    <property type="component" value="Unassembled WGS sequence"/>
</dbReference>
<name>A0A0N4WUX9_HAEPC</name>
<dbReference type="STRING" id="6290.A0A0N4WUX9"/>
<proteinExistence type="predicted"/>
<protein>
    <submittedName>
        <fullName evidence="3">Transposase</fullName>
    </submittedName>
</protein>
<reference evidence="3" key="1">
    <citation type="submission" date="2017-02" db="UniProtKB">
        <authorList>
            <consortium name="WormBaseParasite"/>
        </authorList>
    </citation>
    <scope>IDENTIFICATION</scope>
</reference>
<dbReference type="WBParaSite" id="HPLM_0001547901-mRNA-1">
    <property type="protein sequence ID" value="HPLM_0001547901-mRNA-1"/>
    <property type="gene ID" value="HPLM_0001547901"/>
</dbReference>
<dbReference type="AlphaFoldDB" id="A0A0N4WUX9"/>